<feature type="transmembrane region" description="Helical" evidence="1">
    <location>
        <begin position="84"/>
        <end position="101"/>
    </location>
</feature>
<keyword evidence="1" id="KW-0472">Membrane</keyword>
<protein>
    <submittedName>
        <fullName evidence="2">Hex20</fullName>
    </submittedName>
</protein>
<dbReference type="Pfam" id="PF08592">
    <property type="entry name" value="Anthrone_oxy"/>
    <property type="match status" value="1"/>
</dbReference>
<feature type="transmembrane region" description="Helical" evidence="1">
    <location>
        <begin position="137"/>
        <end position="156"/>
    </location>
</feature>
<evidence type="ECO:0000313" key="2">
    <source>
        <dbReference type="EMBL" id="AMK51277.1"/>
    </source>
</evidence>
<evidence type="ECO:0000256" key="1">
    <source>
        <dbReference type="SAM" id="Phobius"/>
    </source>
</evidence>
<dbReference type="EMBL" id="KT713752">
    <property type="protein sequence ID" value="AMK51277.1"/>
    <property type="molecule type" value="Genomic_DNA"/>
</dbReference>
<keyword evidence="1" id="KW-0812">Transmembrane</keyword>
<sequence>MIRALVPLALLANGIAAGVMLGNAIGLAAHALRLPYAGYVDLIKFMWPRYDPFLPITNVLGFGLDVAIAVTVHGERGATGASGLFGLAAALLAVLMAISLLKNVPINKYVTALDPASPPDDWPERDPRASWKNWNNVRVVLSMAALIANLAGAAVLL</sequence>
<reference evidence="2" key="1">
    <citation type="submission" date="2015-09" db="EMBL/GenBank/DDBJ databases">
        <authorList>
            <person name="Jackson K.R."/>
            <person name="Lunt B.L."/>
            <person name="Fisher J.N.B."/>
            <person name="Gardner A.V."/>
            <person name="Bailey M.E."/>
            <person name="Deus L.M."/>
            <person name="Earl A.S."/>
            <person name="Gibby P.D."/>
            <person name="Hartmann K.A."/>
            <person name="Liu J.E."/>
            <person name="Manci A.M."/>
            <person name="Nielsen D.A."/>
            <person name="Solomon M.B."/>
            <person name="Breakwell D.P."/>
            <person name="Burnett S.H."/>
            <person name="Grose J.H."/>
        </authorList>
    </citation>
    <scope>NUCLEOTIDE SEQUENCE</scope>
    <source>
        <strain evidence="2">FXJ7.131</strain>
    </source>
</reference>
<feature type="transmembrane region" description="Helical" evidence="1">
    <location>
        <begin position="52"/>
        <end position="72"/>
    </location>
</feature>
<organism evidence="2">
    <name type="scientific">Streptosporangium sp. FXJ7.131</name>
    <dbReference type="NCBI Taxonomy" id="683272"/>
    <lineage>
        <taxon>Bacteria</taxon>
        <taxon>Bacillati</taxon>
        <taxon>Actinomycetota</taxon>
        <taxon>Actinomycetes</taxon>
        <taxon>Streptosporangiales</taxon>
        <taxon>Streptosporangiaceae</taxon>
        <taxon>Streptosporangium</taxon>
    </lineage>
</organism>
<keyword evidence="1" id="KW-1133">Transmembrane helix</keyword>
<accession>A0A126SNX8</accession>
<name>A0A126SNX8_9ACTN</name>
<dbReference type="InterPro" id="IPR013901">
    <property type="entry name" value="Anthrone_oxy"/>
</dbReference>
<dbReference type="AlphaFoldDB" id="A0A126SNX8"/>
<proteinExistence type="predicted"/>